<dbReference type="PANTHER" id="PTHR43169">
    <property type="entry name" value="EXSB FAMILY PROTEIN"/>
    <property type="match status" value="1"/>
</dbReference>
<dbReference type="EMBL" id="MHJG01000025">
    <property type="protein sequence ID" value="OGY63251.1"/>
    <property type="molecule type" value="Genomic_DNA"/>
</dbReference>
<protein>
    <recommendedName>
        <fullName evidence="1">NAD/GMP synthase domain-containing protein</fullName>
    </recommendedName>
</protein>
<feature type="domain" description="NAD/GMP synthase" evidence="1">
    <location>
        <begin position="48"/>
        <end position="143"/>
    </location>
</feature>
<dbReference type="GO" id="GO:0006163">
    <property type="term" value="P:purine nucleotide metabolic process"/>
    <property type="evidence" value="ECO:0007669"/>
    <property type="project" value="UniProtKB-ARBA"/>
</dbReference>
<dbReference type="AlphaFoldDB" id="A0A1G1ZFE8"/>
<dbReference type="InterPro" id="IPR014729">
    <property type="entry name" value="Rossmann-like_a/b/a_fold"/>
</dbReference>
<dbReference type="Proteomes" id="UP000177960">
    <property type="component" value="Unassembled WGS sequence"/>
</dbReference>
<dbReference type="InterPro" id="IPR022310">
    <property type="entry name" value="NAD/GMP_synthase"/>
</dbReference>
<reference evidence="2 3" key="1">
    <citation type="journal article" date="2016" name="Nat. Commun.">
        <title>Thousands of microbial genomes shed light on interconnected biogeochemical processes in an aquifer system.</title>
        <authorList>
            <person name="Anantharaman K."/>
            <person name="Brown C.T."/>
            <person name="Hug L.A."/>
            <person name="Sharon I."/>
            <person name="Castelle C.J."/>
            <person name="Probst A.J."/>
            <person name="Thomas B.C."/>
            <person name="Singh A."/>
            <person name="Wilkins M.J."/>
            <person name="Karaoz U."/>
            <person name="Brodie E.L."/>
            <person name="Williams K.H."/>
            <person name="Hubbard S.S."/>
            <person name="Banfield J.F."/>
        </authorList>
    </citation>
    <scope>NUCLEOTIDE SEQUENCE [LARGE SCALE GENOMIC DNA]</scope>
</reference>
<evidence type="ECO:0000313" key="3">
    <source>
        <dbReference type="Proteomes" id="UP000177960"/>
    </source>
</evidence>
<evidence type="ECO:0000313" key="2">
    <source>
        <dbReference type="EMBL" id="OGY63251.1"/>
    </source>
</evidence>
<organism evidence="2 3">
    <name type="scientific">Candidatus Harrisonbacteria bacterium RIFCSPHIGHO2_02_FULL_42_16</name>
    <dbReference type="NCBI Taxonomy" id="1798404"/>
    <lineage>
        <taxon>Bacteria</taxon>
        <taxon>Candidatus Harrisoniibacteriota</taxon>
    </lineage>
</organism>
<dbReference type="Pfam" id="PF02540">
    <property type="entry name" value="NAD_synthase"/>
    <property type="match status" value="1"/>
</dbReference>
<dbReference type="InterPro" id="IPR052188">
    <property type="entry name" value="Ni-pincer_cofactor_biosynth"/>
</dbReference>
<dbReference type="Gene3D" id="3.40.50.620">
    <property type="entry name" value="HUPs"/>
    <property type="match status" value="1"/>
</dbReference>
<gene>
    <name evidence="2" type="ORF">A3B92_04100</name>
</gene>
<dbReference type="SUPFAM" id="SSF52402">
    <property type="entry name" value="Adenine nucleotide alpha hydrolases-like"/>
    <property type="match status" value="1"/>
</dbReference>
<dbReference type="PANTHER" id="PTHR43169:SF2">
    <property type="entry name" value="NAD_GMP SYNTHASE DOMAIN-CONTAINING PROTEIN"/>
    <property type="match status" value="1"/>
</dbReference>
<evidence type="ECO:0000259" key="1">
    <source>
        <dbReference type="Pfam" id="PF02540"/>
    </source>
</evidence>
<accession>A0A1G1ZFE8</accession>
<comment type="caution">
    <text evidence="2">The sequence shown here is derived from an EMBL/GenBank/DDBJ whole genome shotgun (WGS) entry which is preliminary data.</text>
</comment>
<dbReference type="STRING" id="1798404.A3B92_04100"/>
<proteinExistence type="predicted"/>
<name>A0A1G1ZFE8_9BACT</name>
<sequence>MIIVKLRECKICLNNTLNPTISIGRNGLCRLCELYKNNFDGKLLKKELEFLKTFIGDSKNKKYDVMVGISGGKDSTAILYTVLKIGFTPLAFTFDLGYYPQHIFSRAAQVARKLGIDYVRIDIKKYIQKHDLVSYQKTAELYSKKITPSLKREFLRNYVQGKKYYSIKSKKSHAFVRVCILCRHTVVPSYYREAARRGIKLIVLGINEWTGLSQDKKSNRFIFSGIRKIKLFSDKPPLYIVHLPFLLQRRISDVNEILKTLGWKKPRGERLIETNANSCLLARASESKADKLLGFHPDSTRLSREVTVGFITKQQARKALAKVHNYRYSVRQVLQRAEIIK</sequence>